<evidence type="ECO:0000256" key="2">
    <source>
        <dbReference type="ARBA" id="ARBA00022490"/>
    </source>
</evidence>
<keyword evidence="3" id="KW-0970">Cilium biogenesis/degradation</keyword>
<dbReference type="Pfam" id="PF04712">
    <property type="entry name" value="Radial_spoke"/>
    <property type="match status" value="1"/>
</dbReference>
<evidence type="ECO:0000256" key="1">
    <source>
        <dbReference type="ARBA" id="ARBA00004611"/>
    </source>
</evidence>
<dbReference type="GO" id="GO:0035082">
    <property type="term" value="P:axoneme assembly"/>
    <property type="evidence" value="ECO:0007669"/>
    <property type="project" value="InterPro"/>
</dbReference>
<comment type="caution">
    <text evidence="12">The sequence shown here is derived from an EMBL/GenBank/DDBJ whole genome shotgun (WGS) entry which is preliminary data.</text>
</comment>
<dbReference type="EMBL" id="CAJFCJ010000014">
    <property type="protein sequence ID" value="CAD5121241.1"/>
    <property type="molecule type" value="Genomic_DNA"/>
</dbReference>
<dbReference type="PANTHER" id="PTHR22069">
    <property type="entry name" value="MITOCHONDRIAL RIBOSOMAL PROTEIN S18"/>
    <property type="match status" value="1"/>
</dbReference>
<keyword evidence="7" id="KW-0966">Cell projection</keyword>
<dbReference type="GO" id="GO:0044458">
    <property type="term" value="P:motile cilium assembly"/>
    <property type="evidence" value="ECO:0007669"/>
    <property type="project" value="TreeGrafter"/>
</dbReference>
<feature type="region of interest" description="Disordered" evidence="11">
    <location>
        <begin position="1"/>
        <end position="20"/>
    </location>
</feature>
<organism evidence="12 13">
    <name type="scientific">Dimorphilus gyrociliatus</name>
    <dbReference type="NCBI Taxonomy" id="2664684"/>
    <lineage>
        <taxon>Eukaryota</taxon>
        <taxon>Metazoa</taxon>
        <taxon>Spiralia</taxon>
        <taxon>Lophotrochozoa</taxon>
        <taxon>Annelida</taxon>
        <taxon>Polychaeta</taxon>
        <taxon>Polychaeta incertae sedis</taxon>
        <taxon>Dinophilidae</taxon>
        <taxon>Dimorphilus</taxon>
    </lineage>
</organism>
<evidence type="ECO:0000313" key="12">
    <source>
        <dbReference type="EMBL" id="CAD5121241.1"/>
    </source>
</evidence>
<feature type="compositionally biased region" description="Basic and acidic residues" evidence="11">
    <location>
        <begin position="8"/>
        <end position="17"/>
    </location>
</feature>
<accession>A0A7I8W054</accession>
<dbReference type="GO" id="GO:0001534">
    <property type="term" value="C:radial spoke"/>
    <property type="evidence" value="ECO:0007669"/>
    <property type="project" value="InterPro"/>
</dbReference>
<dbReference type="InterPro" id="IPR006802">
    <property type="entry name" value="Radial_spoke"/>
</dbReference>
<evidence type="ECO:0000256" key="9">
    <source>
        <dbReference type="ARBA" id="ARBA00038319"/>
    </source>
</evidence>
<evidence type="ECO:0000256" key="8">
    <source>
        <dbReference type="ARBA" id="ARBA00037822"/>
    </source>
</evidence>
<name>A0A7I8W054_9ANNE</name>
<evidence type="ECO:0000313" key="13">
    <source>
        <dbReference type="Proteomes" id="UP000549394"/>
    </source>
</evidence>
<comment type="similarity">
    <text evidence="9">Belongs to the flagellar radial spoke RSP9 family.</text>
</comment>
<reference evidence="12 13" key="1">
    <citation type="submission" date="2020-08" db="EMBL/GenBank/DDBJ databases">
        <authorList>
            <person name="Hejnol A."/>
        </authorList>
    </citation>
    <scope>NUCLEOTIDE SEQUENCE [LARGE SCALE GENOMIC DNA]</scope>
</reference>
<evidence type="ECO:0000256" key="5">
    <source>
        <dbReference type="ARBA" id="ARBA00023069"/>
    </source>
</evidence>
<sequence>MNSQGDSEEPKRPRLDNENENINNDLLKTEAFKVKAIVDDSFTSVEPILVDVFVAEIKERKKINEVTKVLNTKLQSTNFRHLKRVKSGKSTATIFICDTEIVKSIDELEKFLKDDINLDINLFNAPKLQKVPKHQPKTKVQYDAYMKYWPVTFHHNIDLEKFLSNAVAEEKIEYHSKIMTKVLQMYITHRKPSGIIIDKKERLLTKGFSNKTSEHPLKHICMALIDTIAHMAGGGAWPPSENCEIVNNLEAESYLCTDCSIYLSVLNLNVDYLGTAGVVLSPEQKAALQTSLCILKNNGKYQRVYFWGKIFGIKDDYFIAQGIERDEFSERKIWYSKDCSRWALLPPATEDMMKRARLIRGRFIGDPSYEFEYTPPKTDDEEEEEPETIAIKEEDRLAAVIFEIDKEARVVPKGAYIQEPTGLVYQSRTFSGLTVSESSKLCNYLHFREGYKLLEKTLLQKADLDKSVDFMDPIDEDVPLGCWSLQFDRGSALTILKNLLWPGYVFFHVPETRRYGSIYYGTGEKNVDLPFMI</sequence>
<dbReference type="GO" id="GO:0060091">
    <property type="term" value="C:kinocilium"/>
    <property type="evidence" value="ECO:0007669"/>
    <property type="project" value="UniProtKB-SubCell"/>
</dbReference>
<evidence type="ECO:0000256" key="10">
    <source>
        <dbReference type="ARBA" id="ARBA00041080"/>
    </source>
</evidence>
<dbReference type="Proteomes" id="UP000549394">
    <property type="component" value="Unassembled WGS sequence"/>
</dbReference>
<protein>
    <recommendedName>
        <fullName evidence="10">Radial spoke head protein 9 homolog</fullName>
    </recommendedName>
</protein>
<dbReference type="GO" id="GO:0060294">
    <property type="term" value="P:cilium movement involved in cell motility"/>
    <property type="evidence" value="ECO:0007669"/>
    <property type="project" value="InterPro"/>
</dbReference>
<keyword evidence="2" id="KW-0963">Cytoplasm</keyword>
<dbReference type="PANTHER" id="PTHR22069:SF0">
    <property type="entry name" value="RADIAL SPOKE HEAD PROTEIN 9 HOMOLOG"/>
    <property type="match status" value="1"/>
</dbReference>
<comment type="subcellular location">
    <subcellularLocation>
        <location evidence="8">Cell projection</location>
        <location evidence="8">Kinocilium</location>
    </subcellularLocation>
    <subcellularLocation>
        <location evidence="1">Cytoplasm</location>
        <location evidence="1">Cytoskeleton</location>
        <location evidence="1">Flagellum axoneme</location>
    </subcellularLocation>
</comment>
<gene>
    <name evidence="12" type="ORF">DGYR_LOCUS9225</name>
</gene>
<evidence type="ECO:0000256" key="6">
    <source>
        <dbReference type="ARBA" id="ARBA00023212"/>
    </source>
</evidence>
<keyword evidence="13" id="KW-1185">Reference proteome</keyword>
<dbReference type="AlphaFoldDB" id="A0A7I8W054"/>
<dbReference type="OrthoDB" id="10258956at2759"/>
<evidence type="ECO:0000256" key="3">
    <source>
        <dbReference type="ARBA" id="ARBA00022794"/>
    </source>
</evidence>
<evidence type="ECO:0000256" key="11">
    <source>
        <dbReference type="SAM" id="MobiDB-lite"/>
    </source>
</evidence>
<dbReference type="InterPro" id="IPR055316">
    <property type="entry name" value="RSP9"/>
</dbReference>
<evidence type="ECO:0000256" key="4">
    <source>
        <dbReference type="ARBA" id="ARBA00022846"/>
    </source>
</evidence>
<evidence type="ECO:0000256" key="7">
    <source>
        <dbReference type="ARBA" id="ARBA00023273"/>
    </source>
</evidence>
<keyword evidence="5" id="KW-0969">Cilium</keyword>
<keyword evidence="4" id="KW-0282">Flagellum</keyword>
<keyword evidence="6" id="KW-0206">Cytoskeleton</keyword>
<proteinExistence type="inferred from homology"/>